<dbReference type="InterPro" id="IPR039104">
    <property type="entry name" value="6PGL"/>
</dbReference>
<sequence length="242" mass="25704">MHALQATNAAFESFPSVARMIAALSAQTTTRLAEAIQNKGAASYVAAGGTTVPPLLEGLSKTDIAWDKVHVTLSDERWLAPDSSNSNQFLIRNTLLQNKAAKAHFTPLWYACDTPEQAAGIASQAVGQMPSPFDVTLLGMGADMHAASLFPNAPGTAKALDISREALVCPVGPIKGAAGAQTRLSLSLRAILQSRIIFLMIVGDEKRAALEQAITYTDPIQAPVSAILQQTQCPVHIYWAPK</sequence>
<dbReference type="CDD" id="cd01400">
    <property type="entry name" value="6PGL"/>
    <property type="match status" value="1"/>
</dbReference>
<evidence type="ECO:0000313" key="3">
    <source>
        <dbReference type="EMBL" id="VAW00089.1"/>
    </source>
</evidence>
<accession>A0A3B0SH14</accession>
<dbReference type="GO" id="GO:0005975">
    <property type="term" value="P:carbohydrate metabolic process"/>
    <property type="evidence" value="ECO:0007669"/>
    <property type="project" value="InterPro"/>
</dbReference>
<dbReference type="GO" id="GO:0006098">
    <property type="term" value="P:pentose-phosphate shunt"/>
    <property type="evidence" value="ECO:0007669"/>
    <property type="project" value="InterPro"/>
</dbReference>
<feature type="domain" description="Glucosamine/galactosamine-6-phosphate isomerase" evidence="2">
    <location>
        <begin position="18"/>
        <end position="230"/>
    </location>
</feature>
<gene>
    <name evidence="3" type="ORF">MNBD_ALPHA06-507</name>
</gene>
<dbReference type="NCBIfam" id="TIGR01198">
    <property type="entry name" value="pgl"/>
    <property type="match status" value="1"/>
</dbReference>
<name>A0A3B0SH14_9ZZZZ</name>
<dbReference type="InterPro" id="IPR037171">
    <property type="entry name" value="NagB/RpiA_transferase-like"/>
</dbReference>
<dbReference type="SUPFAM" id="SSF100950">
    <property type="entry name" value="NagB/RpiA/CoA transferase-like"/>
    <property type="match status" value="1"/>
</dbReference>
<proteinExistence type="inferred from homology"/>
<comment type="similarity">
    <text evidence="1">Belongs to the glucosamine/galactosamine-6-phosphate isomerase family. 6-phosphogluconolactonase subfamily.</text>
</comment>
<dbReference type="AlphaFoldDB" id="A0A3B0SH14"/>
<keyword evidence="3" id="KW-0378">Hydrolase</keyword>
<dbReference type="Gene3D" id="3.40.50.1360">
    <property type="match status" value="1"/>
</dbReference>
<evidence type="ECO:0000259" key="2">
    <source>
        <dbReference type="Pfam" id="PF01182"/>
    </source>
</evidence>
<protein>
    <submittedName>
        <fullName evidence="3">6-phosphogluconolactonase, eukaryotic type</fullName>
        <ecNumber evidence="3">3.1.1.31</ecNumber>
    </submittedName>
</protein>
<evidence type="ECO:0000256" key="1">
    <source>
        <dbReference type="ARBA" id="ARBA00010662"/>
    </source>
</evidence>
<dbReference type="PANTHER" id="PTHR11054:SF0">
    <property type="entry name" value="6-PHOSPHOGLUCONOLACTONASE"/>
    <property type="match status" value="1"/>
</dbReference>
<reference evidence="3" key="1">
    <citation type="submission" date="2018-06" db="EMBL/GenBank/DDBJ databases">
        <authorList>
            <person name="Zhirakovskaya E."/>
        </authorList>
    </citation>
    <scope>NUCLEOTIDE SEQUENCE</scope>
</reference>
<dbReference type="InterPro" id="IPR006148">
    <property type="entry name" value="Glc/Gal-6P_isomerase"/>
</dbReference>
<dbReference type="PANTHER" id="PTHR11054">
    <property type="entry name" value="6-PHOSPHOGLUCONOLACTONASE"/>
    <property type="match status" value="1"/>
</dbReference>
<dbReference type="Pfam" id="PF01182">
    <property type="entry name" value="Glucosamine_iso"/>
    <property type="match status" value="1"/>
</dbReference>
<dbReference type="EMBL" id="UOEE01000286">
    <property type="protein sequence ID" value="VAW00089.1"/>
    <property type="molecule type" value="Genomic_DNA"/>
</dbReference>
<dbReference type="GO" id="GO:0017057">
    <property type="term" value="F:6-phosphogluconolactonase activity"/>
    <property type="evidence" value="ECO:0007669"/>
    <property type="project" value="UniProtKB-EC"/>
</dbReference>
<dbReference type="InterPro" id="IPR005900">
    <property type="entry name" value="6-phosphogluconolactonase_DevB"/>
</dbReference>
<organism evidence="3">
    <name type="scientific">hydrothermal vent metagenome</name>
    <dbReference type="NCBI Taxonomy" id="652676"/>
    <lineage>
        <taxon>unclassified sequences</taxon>
        <taxon>metagenomes</taxon>
        <taxon>ecological metagenomes</taxon>
    </lineage>
</organism>
<dbReference type="EC" id="3.1.1.31" evidence="3"/>